<reference evidence="3" key="1">
    <citation type="submission" date="2016-10" db="EMBL/GenBank/DDBJ databases">
        <authorList>
            <person name="Varghese N."/>
            <person name="Submissions S."/>
        </authorList>
    </citation>
    <scope>NUCLEOTIDE SEQUENCE [LARGE SCALE GENOMIC DNA]</scope>
    <source>
        <strain evidence="3">DSM 21620</strain>
    </source>
</reference>
<dbReference type="AlphaFoldDB" id="A0A1G6RCK9"/>
<dbReference type="EMBL" id="FMZB01000006">
    <property type="protein sequence ID" value="SDD01767.1"/>
    <property type="molecule type" value="Genomic_DNA"/>
</dbReference>
<organism evidence="2 3">
    <name type="scientific">Terribacillus halophilus</name>
    <dbReference type="NCBI Taxonomy" id="361279"/>
    <lineage>
        <taxon>Bacteria</taxon>
        <taxon>Bacillati</taxon>
        <taxon>Bacillota</taxon>
        <taxon>Bacilli</taxon>
        <taxon>Bacillales</taxon>
        <taxon>Bacillaceae</taxon>
        <taxon>Terribacillus</taxon>
    </lineage>
</organism>
<protein>
    <submittedName>
        <fullName evidence="2">Uncharacterized protein</fullName>
    </submittedName>
</protein>
<keyword evidence="1" id="KW-0472">Membrane</keyword>
<keyword evidence="1" id="KW-1133">Transmembrane helix</keyword>
<dbReference type="OrthoDB" id="2973680at2"/>
<evidence type="ECO:0000256" key="1">
    <source>
        <dbReference type="SAM" id="Phobius"/>
    </source>
</evidence>
<keyword evidence="3" id="KW-1185">Reference proteome</keyword>
<accession>A0A1G6RCK9</accession>
<sequence length="134" mass="15910">MFKIFILIIFLLFMYFILRGEKKGVRYSTLTYFTLLSIIFVTGIIYISNKYRIYDGPVLEGGFNSLYHWVSVFSYLYIIPTILLIAYTLFKLIPKLSELTWIRVTMYIFWFALLAGLSYVSFFIFILIFYGFAP</sequence>
<dbReference type="RefSeq" id="WP_093727390.1">
    <property type="nucleotide sequence ID" value="NZ_FMZB01000006.1"/>
</dbReference>
<dbReference type="Proteomes" id="UP000198666">
    <property type="component" value="Unassembled WGS sequence"/>
</dbReference>
<name>A0A1G6RCK9_9BACI</name>
<feature type="transmembrane region" description="Helical" evidence="1">
    <location>
        <begin position="67"/>
        <end position="87"/>
    </location>
</feature>
<evidence type="ECO:0000313" key="2">
    <source>
        <dbReference type="EMBL" id="SDD01767.1"/>
    </source>
</evidence>
<gene>
    <name evidence="2" type="ORF">SAMN05421663_1061</name>
</gene>
<feature type="transmembrane region" description="Helical" evidence="1">
    <location>
        <begin position="107"/>
        <end position="133"/>
    </location>
</feature>
<evidence type="ECO:0000313" key="3">
    <source>
        <dbReference type="Proteomes" id="UP000198666"/>
    </source>
</evidence>
<keyword evidence="1" id="KW-0812">Transmembrane</keyword>
<feature type="transmembrane region" description="Helical" evidence="1">
    <location>
        <begin position="29"/>
        <end position="47"/>
    </location>
</feature>
<proteinExistence type="predicted"/>